<comment type="similarity">
    <text evidence="1">Belongs to the GMC oxidoreductase family.</text>
</comment>
<dbReference type="SUPFAM" id="SSF51905">
    <property type="entry name" value="FAD/NAD(P)-binding domain"/>
    <property type="match status" value="1"/>
</dbReference>
<dbReference type="Pfam" id="PF00732">
    <property type="entry name" value="GMC_oxred_N"/>
    <property type="match status" value="1"/>
</dbReference>
<dbReference type="PANTHER" id="PTHR11552">
    <property type="entry name" value="GLUCOSE-METHANOL-CHOLINE GMC OXIDOREDUCTASE"/>
    <property type="match status" value="1"/>
</dbReference>
<feature type="domain" description="Glucose-methanol-choline oxidoreductase N-terminal" evidence="2">
    <location>
        <begin position="38"/>
        <end position="88"/>
    </location>
</feature>
<evidence type="ECO:0000313" key="3">
    <source>
        <dbReference type="EMBL" id="KAJ4432683.1"/>
    </source>
</evidence>
<dbReference type="EMBL" id="JAJSOF020000029">
    <property type="protein sequence ID" value="KAJ4432683.1"/>
    <property type="molecule type" value="Genomic_DNA"/>
</dbReference>
<dbReference type="Gene3D" id="3.50.50.60">
    <property type="entry name" value="FAD/NAD(P)-binding domain"/>
    <property type="match status" value="1"/>
</dbReference>
<dbReference type="InterPro" id="IPR036188">
    <property type="entry name" value="FAD/NAD-bd_sf"/>
</dbReference>
<sequence length="115" mass="13395">VTYVQDKYNFIIVGESTMRCLLVSRLSEVFNWKRERGGGSSLINSQMYTKGNCKDYDKWAEMGNEGWNCVSVTKHVLKHERMNITQLCTDMEYHSPTGDGHFISSLLYRTCDRFH</sequence>
<dbReference type="Proteomes" id="UP001148838">
    <property type="component" value="Unassembled WGS sequence"/>
</dbReference>
<proteinExistence type="inferred from homology"/>
<evidence type="ECO:0000313" key="4">
    <source>
        <dbReference type="Proteomes" id="UP001148838"/>
    </source>
</evidence>
<dbReference type="InterPro" id="IPR012132">
    <property type="entry name" value="GMC_OxRdtase"/>
</dbReference>
<evidence type="ECO:0000256" key="1">
    <source>
        <dbReference type="ARBA" id="ARBA00010790"/>
    </source>
</evidence>
<name>A0ABQ8SFE4_PERAM</name>
<dbReference type="InterPro" id="IPR000172">
    <property type="entry name" value="GMC_OxRdtase_N"/>
</dbReference>
<protein>
    <recommendedName>
        <fullName evidence="2">Glucose-methanol-choline oxidoreductase N-terminal domain-containing protein</fullName>
    </recommendedName>
</protein>
<dbReference type="PANTHER" id="PTHR11552:SF227">
    <property type="entry name" value="GLUCOSE DEHYDROGENASE [FAD, QUINONE]-LIKE PROTEIN"/>
    <property type="match status" value="1"/>
</dbReference>
<comment type="caution">
    <text evidence="3">The sequence shown here is derived from an EMBL/GenBank/DDBJ whole genome shotgun (WGS) entry which is preliminary data.</text>
</comment>
<evidence type="ECO:0000259" key="2">
    <source>
        <dbReference type="Pfam" id="PF00732"/>
    </source>
</evidence>
<accession>A0ABQ8SFE4</accession>
<gene>
    <name evidence="3" type="ORF">ANN_21306</name>
</gene>
<reference evidence="3 4" key="1">
    <citation type="journal article" date="2022" name="Allergy">
        <title>Genome assembly and annotation of Periplaneta americana reveal a comprehensive cockroach allergen profile.</title>
        <authorList>
            <person name="Wang L."/>
            <person name="Xiong Q."/>
            <person name="Saelim N."/>
            <person name="Wang L."/>
            <person name="Nong W."/>
            <person name="Wan A.T."/>
            <person name="Shi M."/>
            <person name="Liu X."/>
            <person name="Cao Q."/>
            <person name="Hui J.H.L."/>
            <person name="Sookrung N."/>
            <person name="Leung T.F."/>
            <person name="Tungtrongchitr A."/>
            <person name="Tsui S.K.W."/>
        </authorList>
    </citation>
    <scope>NUCLEOTIDE SEQUENCE [LARGE SCALE GENOMIC DNA]</scope>
    <source>
        <strain evidence="3">PWHHKU_190912</strain>
    </source>
</reference>
<feature type="non-terminal residue" evidence="3">
    <location>
        <position position="1"/>
    </location>
</feature>
<organism evidence="3 4">
    <name type="scientific">Periplaneta americana</name>
    <name type="common">American cockroach</name>
    <name type="synonym">Blatta americana</name>
    <dbReference type="NCBI Taxonomy" id="6978"/>
    <lineage>
        <taxon>Eukaryota</taxon>
        <taxon>Metazoa</taxon>
        <taxon>Ecdysozoa</taxon>
        <taxon>Arthropoda</taxon>
        <taxon>Hexapoda</taxon>
        <taxon>Insecta</taxon>
        <taxon>Pterygota</taxon>
        <taxon>Neoptera</taxon>
        <taxon>Polyneoptera</taxon>
        <taxon>Dictyoptera</taxon>
        <taxon>Blattodea</taxon>
        <taxon>Blattoidea</taxon>
        <taxon>Blattidae</taxon>
        <taxon>Blattinae</taxon>
        <taxon>Periplaneta</taxon>
    </lineage>
</organism>
<keyword evidence="4" id="KW-1185">Reference proteome</keyword>